<dbReference type="GO" id="GO:0016020">
    <property type="term" value="C:membrane"/>
    <property type="evidence" value="ECO:0007669"/>
    <property type="project" value="TreeGrafter"/>
</dbReference>
<dbReference type="AlphaFoldDB" id="A0A8S4DEA7"/>
<protein>
    <submittedName>
        <fullName evidence="4">(diamondback moth) hypothetical protein</fullName>
    </submittedName>
</protein>
<comment type="caution">
    <text evidence="4">The sequence shown here is derived from an EMBL/GenBank/DDBJ whole genome shotgun (WGS) entry which is preliminary data.</text>
</comment>
<sequence length="368" mass="38947">MYLLQGRATGLRPDLQLLPGMYLLQGRATGLRPDLQLLPGMYLLQGRATGLRPDLQLLPGMYLLQGRATGLRPDLQLLPGMYLLQGRATGLRPDLQLLPGMYLLQGRATGLRPDLQLLPEGDATVLGSRGTPLSGGQRVRVGVARALYSRARLVALDEPLGALDAALARHVVARALVPAARAGRTVLLATNRLELMHYADLVSFIPLPSTLVALDAALARHVVARALVPAARAGRTVLLATNRLELMHYADMILVMEEGRVSAFGRPGGAGGVLARWARLAAEARAGAARGAGGGGGGAARERTRLVRALSRATIQRRIAQDVSLGSCSVAGAHLLTEVAVCGGSWRVSPPRRPPLCRQLSSPPPANK</sequence>
<evidence type="ECO:0000256" key="2">
    <source>
        <dbReference type="ARBA" id="ARBA00022840"/>
    </source>
</evidence>
<dbReference type="InterPro" id="IPR017871">
    <property type="entry name" value="ABC_transporter-like_CS"/>
</dbReference>
<organism evidence="4 5">
    <name type="scientific">Plutella xylostella</name>
    <name type="common">Diamondback moth</name>
    <name type="synonym">Plutella maculipennis</name>
    <dbReference type="NCBI Taxonomy" id="51655"/>
    <lineage>
        <taxon>Eukaryota</taxon>
        <taxon>Metazoa</taxon>
        <taxon>Ecdysozoa</taxon>
        <taxon>Arthropoda</taxon>
        <taxon>Hexapoda</taxon>
        <taxon>Insecta</taxon>
        <taxon>Pterygota</taxon>
        <taxon>Neoptera</taxon>
        <taxon>Endopterygota</taxon>
        <taxon>Lepidoptera</taxon>
        <taxon>Glossata</taxon>
        <taxon>Ditrysia</taxon>
        <taxon>Yponomeutoidea</taxon>
        <taxon>Plutellidae</taxon>
        <taxon>Plutella</taxon>
    </lineage>
</organism>
<dbReference type="Pfam" id="PF00005">
    <property type="entry name" value="ABC_tran"/>
    <property type="match status" value="1"/>
</dbReference>
<dbReference type="Proteomes" id="UP000653454">
    <property type="component" value="Unassembled WGS sequence"/>
</dbReference>
<accession>A0A8S4DEA7</accession>
<dbReference type="PROSITE" id="PS50893">
    <property type="entry name" value="ABC_TRANSPORTER_2"/>
    <property type="match status" value="1"/>
</dbReference>
<evidence type="ECO:0000313" key="4">
    <source>
        <dbReference type="EMBL" id="CAG9096746.1"/>
    </source>
</evidence>
<keyword evidence="1" id="KW-0547">Nucleotide-binding</keyword>
<gene>
    <name evidence="4" type="ORF">PLXY2_LOCUS1762</name>
</gene>
<reference evidence="4" key="1">
    <citation type="submission" date="2020-11" db="EMBL/GenBank/DDBJ databases">
        <authorList>
            <person name="Whiteford S."/>
        </authorList>
    </citation>
    <scope>NUCLEOTIDE SEQUENCE</scope>
</reference>
<keyword evidence="2" id="KW-0067">ATP-binding</keyword>
<dbReference type="EMBL" id="CAJHNJ030000004">
    <property type="protein sequence ID" value="CAG9096746.1"/>
    <property type="molecule type" value="Genomic_DNA"/>
</dbReference>
<dbReference type="SUPFAM" id="SSF52540">
    <property type="entry name" value="P-loop containing nucleoside triphosphate hydrolases"/>
    <property type="match status" value="2"/>
</dbReference>
<evidence type="ECO:0000256" key="1">
    <source>
        <dbReference type="ARBA" id="ARBA00022741"/>
    </source>
</evidence>
<evidence type="ECO:0000259" key="3">
    <source>
        <dbReference type="PROSITE" id="PS50893"/>
    </source>
</evidence>
<dbReference type="PANTHER" id="PTHR24223">
    <property type="entry name" value="ATP-BINDING CASSETTE SUB-FAMILY C"/>
    <property type="match status" value="1"/>
</dbReference>
<dbReference type="Gene3D" id="3.40.50.300">
    <property type="entry name" value="P-loop containing nucleotide triphosphate hydrolases"/>
    <property type="match status" value="2"/>
</dbReference>
<dbReference type="GO" id="GO:0042626">
    <property type="term" value="F:ATPase-coupled transmembrane transporter activity"/>
    <property type="evidence" value="ECO:0007669"/>
    <property type="project" value="TreeGrafter"/>
</dbReference>
<dbReference type="InterPro" id="IPR050173">
    <property type="entry name" value="ABC_transporter_C-like"/>
</dbReference>
<feature type="domain" description="ABC transporter" evidence="3">
    <location>
        <begin position="6"/>
        <end position="283"/>
    </location>
</feature>
<evidence type="ECO:0000313" key="5">
    <source>
        <dbReference type="Proteomes" id="UP000653454"/>
    </source>
</evidence>
<dbReference type="GO" id="GO:0005524">
    <property type="term" value="F:ATP binding"/>
    <property type="evidence" value="ECO:0007669"/>
    <property type="project" value="UniProtKB-KW"/>
</dbReference>
<name>A0A8S4DEA7_PLUXY</name>
<dbReference type="PROSITE" id="PS00211">
    <property type="entry name" value="ABC_TRANSPORTER_1"/>
    <property type="match status" value="1"/>
</dbReference>
<dbReference type="InterPro" id="IPR027417">
    <property type="entry name" value="P-loop_NTPase"/>
</dbReference>
<dbReference type="GO" id="GO:0016887">
    <property type="term" value="F:ATP hydrolysis activity"/>
    <property type="evidence" value="ECO:0007669"/>
    <property type="project" value="InterPro"/>
</dbReference>
<keyword evidence="5" id="KW-1185">Reference proteome</keyword>
<dbReference type="InterPro" id="IPR003439">
    <property type="entry name" value="ABC_transporter-like_ATP-bd"/>
</dbReference>
<proteinExistence type="predicted"/>